<evidence type="ECO:0000313" key="2">
    <source>
        <dbReference type="Proteomes" id="UP000325440"/>
    </source>
</evidence>
<keyword evidence="2" id="KW-1185">Reference proteome</keyword>
<organism evidence="1 2">
    <name type="scientific">Cinara cedri</name>
    <dbReference type="NCBI Taxonomy" id="506608"/>
    <lineage>
        <taxon>Eukaryota</taxon>
        <taxon>Metazoa</taxon>
        <taxon>Ecdysozoa</taxon>
        <taxon>Arthropoda</taxon>
        <taxon>Hexapoda</taxon>
        <taxon>Insecta</taxon>
        <taxon>Pterygota</taxon>
        <taxon>Neoptera</taxon>
        <taxon>Paraneoptera</taxon>
        <taxon>Hemiptera</taxon>
        <taxon>Sternorrhyncha</taxon>
        <taxon>Aphidomorpha</taxon>
        <taxon>Aphidoidea</taxon>
        <taxon>Aphididae</taxon>
        <taxon>Lachninae</taxon>
        <taxon>Cinara</taxon>
    </lineage>
</organism>
<protein>
    <recommendedName>
        <fullName evidence="3">Harbinger transposase-derived nuclease domain</fullName>
    </recommendedName>
</protein>
<sequence length="130" mass="14803">MTNEPVEDDDNEVEIYMDTWTILLAAVDFVDVSKTSVCNIVRTFTEAIASLRPLYIKMSENHCNIQETRLKFYNIARFPRIIVAIDYTHVKLQSPGGNIAEVYRNRKGYFSLNVQVVGGSSLEILDIVAR</sequence>
<dbReference type="Proteomes" id="UP000325440">
    <property type="component" value="Unassembled WGS sequence"/>
</dbReference>
<name>A0A5E4N6G4_9HEMI</name>
<dbReference type="OrthoDB" id="6605059at2759"/>
<dbReference type="AlphaFoldDB" id="A0A5E4N6G4"/>
<proteinExistence type="predicted"/>
<reference evidence="1 2" key="1">
    <citation type="submission" date="2019-08" db="EMBL/GenBank/DDBJ databases">
        <authorList>
            <person name="Alioto T."/>
            <person name="Alioto T."/>
            <person name="Gomez Garrido J."/>
        </authorList>
    </citation>
    <scope>NUCLEOTIDE SEQUENCE [LARGE SCALE GENOMIC DNA]</scope>
</reference>
<evidence type="ECO:0000313" key="1">
    <source>
        <dbReference type="EMBL" id="VVC38747.1"/>
    </source>
</evidence>
<dbReference type="EMBL" id="CABPRJ010001495">
    <property type="protein sequence ID" value="VVC38747.1"/>
    <property type="molecule type" value="Genomic_DNA"/>
</dbReference>
<gene>
    <name evidence="1" type="ORF">CINCED_3A015893</name>
</gene>
<evidence type="ECO:0008006" key="3">
    <source>
        <dbReference type="Google" id="ProtNLM"/>
    </source>
</evidence>
<accession>A0A5E4N6G4</accession>